<dbReference type="PRINTS" id="PR00469">
    <property type="entry name" value="PNDRDTASEII"/>
</dbReference>
<dbReference type="KEGG" id="dal:Dalk_1626"/>
<accession>B8FAM8</accession>
<dbReference type="GO" id="GO:0046872">
    <property type="term" value="F:metal ion binding"/>
    <property type="evidence" value="ECO:0007669"/>
    <property type="project" value="UniProtKB-KW"/>
</dbReference>
<name>B8FAM8_DESAL</name>
<dbReference type="InterPro" id="IPR023753">
    <property type="entry name" value="FAD/NAD-binding_dom"/>
</dbReference>
<gene>
    <name evidence="5" type="ordered locus">Dalk_1626</name>
</gene>
<dbReference type="RefSeq" id="WP_012610758.1">
    <property type="nucleotide sequence ID" value="NC_011768.1"/>
</dbReference>
<evidence type="ECO:0000259" key="4">
    <source>
        <dbReference type="PROSITE" id="PS51379"/>
    </source>
</evidence>
<evidence type="ECO:0000313" key="5">
    <source>
        <dbReference type="EMBL" id="ACL03324.1"/>
    </source>
</evidence>
<organism evidence="5 6">
    <name type="scientific">Desulfatibacillum aliphaticivorans</name>
    <dbReference type="NCBI Taxonomy" id="218208"/>
    <lineage>
        <taxon>Bacteria</taxon>
        <taxon>Pseudomonadati</taxon>
        <taxon>Thermodesulfobacteriota</taxon>
        <taxon>Desulfobacteria</taxon>
        <taxon>Desulfobacterales</taxon>
        <taxon>Desulfatibacillaceae</taxon>
        <taxon>Desulfatibacillum</taxon>
    </lineage>
</organism>
<dbReference type="PROSITE" id="PS51379">
    <property type="entry name" value="4FE4S_FER_2"/>
    <property type="match status" value="3"/>
</dbReference>
<dbReference type="PROSITE" id="PS00198">
    <property type="entry name" value="4FE4S_FER_1"/>
    <property type="match status" value="3"/>
</dbReference>
<dbReference type="HOGENOM" id="CLU_009346_0_0_7"/>
<sequence>MKRAKDRLHRVVVLGATPSGIAAANKLGELGVPVTLVDSEPDLHEKLSQDKWRLDSGMAFSYAHRSGLMRIMRNQSIKCILPGEVTGIKHTAQGFAVKINTLPQYVDPERCTLCGKCVEACPVTSADGCRPIVFSGNRNLPGRPIIDKRQRPLCQDSCPLGVNAQGYVALAGAGRFSKALDLIRRDNVLPGICGRVCTHPCEDACRRGDVDGAVAIRDIKRFVADKGSDAAPQVAGKKDKKIAVIGSGPAGIAAAADFARQGVAVTVFEKEKEVGGLLRYGIGPHRLPRSILDKDLEYVKALGVEFVTGKEIDFSKDLEDLTHQYDAVLITTGSWKDRKLGAKGEDCQGVTGCLDFLNDLYRNDAPAIKKGEKLAVIGDGNSAFDAARAARRLGADVTIVSWFAKDAIPADAEEVQGALAEGIGIVDEVRVVEFVQDNGKIKSLLCKPTEPGPADANGICWPVLKKDGEARELAFDKVIVAIGQVGPFPEGAKIALETTDYGFIKIYEAGQTSMPGVYAAGDAVNGPTTVVRSMASGRSTADAICENLLGYSFIAKSGRPVDKDFCAIPANMAHVKRCVMPEADAKDRIGSFVEVAQGLTETQVLNEAGRCLQCGVCSECLECMDACGPVIHAIRHDAVAKEDAEHAGVLIIADPDMAPGVRGEDVIRAYGPPSAKTNVYNMITRGFAAAGKAMAFLARTSQRPKGYGVPFAAPDPGLSPSVRTGVFVCRCNGSMGWDEQMDAYVESLTQRPDVVYAEILESACIPEGSEHIVRTVREKGISRVVLASCVCCPLDFVCTACTDQRSRLKDALFKGTGISRSMVETCNLRGEVLPLLARGGDIAVEAFKGLLERSLKRAANLKPLPTPLRNYNFTTAVVGQSESAINSALTLAEAGLEVLLMGGPSKPLEKIQDHPNIHSFAGSSVKAISGNLGNFRVLVQTGDGGTQALNVGSVILGQQALRQTPYLAQEGMQGRPAVATMQKKGESGVPFLFPGATSIAGLFTSSPPGIHVSDRKKGAATAVLAASVMPRGPRQNKGYTSCVDADRCRGCGSCVAVCPYQAIGLKQNTVGGWYAFVDEALCKGCGNCISVCPNNAADSPYRNQKYLEQMLEEVL</sequence>
<evidence type="ECO:0000313" key="6">
    <source>
        <dbReference type="Proteomes" id="UP000000739"/>
    </source>
</evidence>
<dbReference type="PANTHER" id="PTHR42783">
    <property type="entry name" value="GLUTAMATE SYNTHASE [NADPH] SMALL CHAIN"/>
    <property type="match status" value="1"/>
</dbReference>
<dbReference type="Gene3D" id="1.10.1060.10">
    <property type="entry name" value="Alpha-helical ferredoxin"/>
    <property type="match status" value="1"/>
</dbReference>
<dbReference type="SUPFAM" id="SSF51905">
    <property type="entry name" value="FAD/NAD(P)-binding domain"/>
    <property type="match status" value="1"/>
</dbReference>
<dbReference type="EMBL" id="CP001322">
    <property type="protein sequence ID" value="ACL03324.1"/>
    <property type="molecule type" value="Genomic_DNA"/>
</dbReference>
<proteinExistence type="predicted"/>
<dbReference type="GO" id="GO:0016491">
    <property type="term" value="F:oxidoreductase activity"/>
    <property type="evidence" value="ECO:0007669"/>
    <property type="project" value="InterPro"/>
</dbReference>
<keyword evidence="6" id="KW-1185">Reference proteome</keyword>
<dbReference type="Pfam" id="PF14691">
    <property type="entry name" value="Fer4_20"/>
    <property type="match status" value="1"/>
</dbReference>
<dbReference type="eggNOG" id="COG1148">
    <property type="taxonomic scope" value="Bacteria"/>
</dbReference>
<dbReference type="SUPFAM" id="SSF46548">
    <property type="entry name" value="alpha-helical ferredoxin"/>
    <property type="match status" value="2"/>
</dbReference>
<evidence type="ECO:0000256" key="1">
    <source>
        <dbReference type="ARBA" id="ARBA00022723"/>
    </source>
</evidence>
<dbReference type="InterPro" id="IPR036188">
    <property type="entry name" value="FAD/NAD-bd_sf"/>
</dbReference>
<dbReference type="InterPro" id="IPR028261">
    <property type="entry name" value="DPD_II"/>
</dbReference>
<dbReference type="GO" id="GO:0051536">
    <property type="term" value="F:iron-sulfur cluster binding"/>
    <property type="evidence" value="ECO:0007669"/>
    <property type="project" value="UniProtKB-KW"/>
</dbReference>
<evidence type="ECO:0000256" key="2">
    <source>
        <dbReference type="ARBA" id="ARBA00023004"/>
    </source>
</evidence>
<dbReference type="SUPFAM" id="SSF51971">
    <property type="entry name" value="Nucleotide-binding domain"/>
    <property type="match status" value="2"/>
</dbReference>
<dbReference type="PRINTS" id="PR00368">
    <property type="entry name" value="FADPNR"/>
</dbReference>
<dbReference type="InterPro" id="IPR017896">
    <property type="entry name" value="4Fe4S_Fe-S-bd"/>
</dbReference>
<dbReference type="Pfam" id="PF12838">
    <property type="entry name" value="Fer4_7"/>
    <property type="match status" value="1"/>
</dbReference>
<dbReference type="AlphaFoldDB" id="B8FAM8"/>
<dbReference type="Pfam" id="PF00037">
    <property type="entry name" value="Fer4"/>
    <property type="match status" value="1"/>
</dbReference>
<dbReference type="Gene3D" id="3.30.70.20">
    <property type="match status" value="1"/>
</dbReference>
<dbReference type="Proteomes" id="UP000000739">
    <property type="component" value="Chromosome"/>
</dbReference>
<dbReference type="Gene3D" id="3.50.50.60">
    <property type="entry name" value="FAD/NAD(P)-binding domain"/>
    <property type="match status" value="2"/>
</dbReference>
<keyword evidence="3" id="KW-0411">Iron-sulfur</keyword>
<feature type="domain" description="4Fe-4S ferredoxin-type" evidence="4">
    <location>
        <begin position="1039"/>
        <end position="1068"/>
    </location>
</feature>
<dbReference type="PANTHER" id="PTHR42783:SF3">
    <property type="entry name" value="GLUTAMATE SYNTHASE [NADPH] SMALL CHAIN-RELATED"/>
    <property type="match status" value="1"/>
</dbReference>
<feature type="domain" description="4Fe-4S ferredoxin-type" evidence="4">
    <location>
        <begin position="102"/>
        <end position="131"/>
    </location>
</feature>
<feature type="domain" description="4Fe-4S ferredoxin-type" evidence="4">
    <location>
        <begin position="1073"/>
        <end position="1102"/>
    </location>
</feature>
<dbReference type="InterPro" id="IPR009051">
    <property type="entry name" value="Helical_ferredxn"/>
</dbReference>
<dbReference type="Pfam" id="PF07992">
    <property type="entry name" value="Pyr_redox_2"/>
    <property type="match status" value="1"/>
</dbReference>
<reference evidence="5 6" key="1">
    <citation type="journal article" date="2012" name="Environ. Microbiol.">
        <title>The genome sequence of Desulfatibacillum alkenivorans AK-01: a blueprint for anaerobic alkane oxidation.</title>
        <authorList>
            <person name="Callaghan A.V."/>
            <person name="Morris B.E."/>
            <person name="Pereira I.A."/>
            <person name="McInerney M.J."/>
            <person name="Austin R.N."/>
            <person name="Groves J.T."/>
            <person name="Kukor J.J."/>
            <person name="Suflita J.M."/>
            <person name="Young L.Y."/>
            <person name="Zylstra G.J."/>
            <person name="Wawrik B."/>
        </authorList>
    </citation>
    <scope>NUCLEOTIDE SEQUENCE [LARGE SCALE GENOMIC DNA]</scope>
    <source>
        <strain evidence="5 6">AK-01</strain>
    </source>
</reference>
<evidence type="ECO:0000256" key="3">
    <source>
        <dbReference type="ARBA" id="ARBA00023014"/>
    </source>
</evidence>
<keyword evidence="1" id="KW-0479">Metal-binding</keyword>
<keyword evidence="2" id="KW-0408">Iron</keyword>
<dbReference type="SUPFAM" id="SSF54862">
    <property type="entry name" value="4Fe-4S ferredoxins"/>
    <property type="match status" value="1"/>
</dbReference>
<dbReference type="InterPro" id="IPR017900">
    <property type="entry name" value="4Fe4S_Fe_S_CS"/>
</dbReference>
<dbReference type="eggNOG" id="COG0493">
    <property type="taxonomic scope" value="Bacteria"/>
</dbReference>
<protein>
    <recommendedName>
        <fullName evidence="4">4Fe-4S ferredoxin-type domain-containing protein</fullName>
    </recommendedName>
</protein>